<reference evidence="2 3" key="1">
    <citation type="submission" date="2016-09" db="EMBL/GenBank/DDBJ databases">
        <title>Complete genome sequencing of Streptomyces lydicus 103 and metabolic pathways analysis of antibiotic biosynthesis.</title>
        <authorList>
            <person name="Jia N."/>
            <person name="Ding M.-Z."/>
            <person name="Gao F."/>
            <person name="Yuan Y.-J."/>
        </authorList>
    </citation>
    <scope>NUCLEOTIDE SEQUENCE [LARGE SCALE GENOMIC DNA]</scope>
    <source>
        <strain evidence="2 3">103</strain>
    </source>
</reference>
<evidence type="ECO:0000256" key="1">
    <source>
        <dbReference type="SAM" id="MobiDB-lite"/>
    </source>
</evidence>
<name>A0A1D7VMZ1_9ACTN</name>
<evidence type="ECO:0008006" key="4">
    <source>
        <dbReference type="Google" id="ProtNLM"/>
    </source>
</evidence>
<accession>A0A1D7VMZ1</accession>
<sequence>MALVVFAASACGQDDPPLTKGTPVPNPKPAAQQKTAPPHREPSDKAPVLEKIKYDLENRVLAMGGMIARPTSSTCDTAEVGDQPQTFTCTVSYLGVQVPFRVATKGGSFLVQYTATPTKGGVITREGVQARAWKQYGTLGGKTRDSLRCDEIPTVRLVPVDRPSGYRCYVGEGGLKGTYDVIIGSNGMSLR</sequence>
<keyword evidence="3" id="KW-1185">Reference proteome</keyword>
<dbReference type="KEGG" id="slc:SL103_19315"/>
<gene>
    <name evidence="2" type="ORF">SL103_19315</name>
</gene>
<organism evidence="2 3">
    <name type="scientific">Streptomyces lydicus</name>
    <dbReference type="NCBI Taxonomy" id="47763"/>
    <lineage>
        <taxon>Bacteria</taxon>
        <taxon>Bacillati</taxon>
        <taxon>Actinomycetota</taxon>
        <taxon>Actinomycetes</taxon>
        <taxon>Kitasatosporales</taxon>
        <taxon>Streptomycetaceae</taxon>
        <taxon>Streptomyces</taxon>
    </lineage>
</organism>
<dbReference type="AlphaFoldDB" id="A0A1D7VMZ1"/>
<evidence type="ECO:0000313" key="3">
    <source>
        <dbReference type="Proteomes" id="UP000094094"/>
    </source>
</evidence>
<dbReference type="Proteomes" id="UP000094094">
    <property type="component" value="Chromosome"/>
</dbReference>
<protein>
    <recommendedName>
        <fullName evidence="4">DUF4333 domain-containing protein</fullName>
    </recommendedName>
</protein>
<dbReference type="OrthoDB" id="4129603at2"/>
<evidence type="ECO:0000313" key="2">
    <source>
        <dbReference type="EMBL" id="AOP48091.1"/>
    </source>
</evidence>
<dbReference type="EMBL" id="CP017157">
    <property type="protein sequence ID" value="AOP48091.1"/>
    <property type="molecule type" value="Genomic_DNA"/>
</dbReference>
<proteinExistence type="predicted"/>
<feature type="region of interest" description="Disordered" evidence="1">
    <location>
        <begin position="11"/>
        <end position="46"/>
    </location>
</feature>